<dbReference type="PANTHER" id="PTHR33121">
    <property type="entry name" value="CYCLIC DI-GMP PHOSPHODIESTERASE PDEF"/>
    <property type="match status" value="1"/>
</dbReference>
<evidence type="ECO:0000256" key="1">
    <source>
        <dbReference type="SAM" id="MobiDB-lite"/>
    </source>
</evidence>
<dbReference type="InterPro" id="IPR000014">
    <property type="entry name" value="PAS"/>
</dbReference>
<feature type="transmembrane region" description="Helical" evidence="2">
    <location>
        <begin position="55"/>
        <end position="72"/>
    </location>
</feature>
<dbReference type="Pfam" id="PF00563">
    <property type="entry name" value="EAL"/>
    <property type="match status" value="1"/>
</dbReference>
<dbReference type="InterPro" id="IPR035919">
    <property type="entry name" value="EAL_sf"/>
</dbReference>
<dbReference type="AlphaFoldDB" id="A0A1I1NZW5"/>
<gene>
    <name evidence="5" type="ORF">SAMN05660831_00525</name>
</gene>
<dbReference type="InterPro" id="IPR050706">
    <property type="entry name" value="Cyclic-di-GMP_PDE-like"/>
</dbReference>
<dbReference type="STRING" id="1123397.SAMN05660831_00525"/>
<keyword evidence="2" id="KW-0812">Transmembrane</keyword>
<feature type="domain" description="GGDEF" evidence="4">
    <location>
        <begin position="276"/>
        <end position="409"/>
    </location>
</feature>
<evidence type="ECO:0000313" key="6">
    <source>
        <dbReference type="Proteomes" id="UP000198611"/>
    </source>
</evidence>
<accession>A0A1I1NZW5</accession>
<dbReference type="Gene3D" id="3.30.70.270">
    <property type="match status" value="1"/>
</dbReference>
<dbReference type="InterPro" id="IPR043128">
    <property type="entry name" value="Rev_trsase/Diguanyl_cyclase"/>
</dbReference>
<name>A0A1I1NZW5_9GAMM</name>
<feature type="transmembrane region" description="Helical" evidence="2">
    <location>
        <begin position="21"/>
        <end position="43"/>
    </location>
</feature>
<dbReference type="OrthoDB" id="5894408at2"/>
<dbReference type="PROSITE" id="PS50887">
    <property type="entry name" value="GGDEF"/>
    <property type="match status" value="1"/>
</dbReference>
<evidence type="ECO:0000256" key="2">
    <source>
        <dbReference type="SAM" id="Phobius"/>
    </source>
</evidence>
<dbReference type="RefSeq" id="WP_159433001.1">
    <property type="nucleotide sequence ID" value="NZ_FOMJ01000001.1"/>
</dbReference>
<dbReference type="InterPro" id="IPR000160">
    <property type="entry name" value="GGDEF_dom"/>
</dbReference>
<dbReference type="CDD" id="cd01948">
    <property type="entry name" value="EAL"/>
    <property type="match status" value="1"/>
</dbReference>
<dbReference type="SMART" id="SM00267">
    <property type="entry name" value="GGDEF"/>
    <property type="match status" value="1"/>
</dbReference>
<dbReference type="CDD" id="cd01949">
    <property type="entry name" value="GGDEF"/>
    <property type="match status" value="1"/>
</dbReference>
<dbReference type="InterPro" id="IPR001633">
    <property type="entry name" value="EAL_dom"/>
</dbReference>
<organism evidence="5 6">
    <name type="scientific">Thiohalospira halophila DSM 15071</name>
    <dbReference type="NCBI Taxonomy" id="1123397"/>
    <lineage>
        <taxon>Bacteria</taxon>
        <taxon>Pseudomonadati</taxon>
        <taxon>Pseudomonadota</taxon>
        <taxon>Gammaproteobacteria</taxon>
        <taxon>Thiohalospirales</taxon>
        <taxon>Thiohalospiraceae</taxon>
        <taxon>Thiohalospira</taxon>
    </lineage>
</organism>
<proteinExistence type="predicted"/>
<dbReference type="Pfam" id="PF00990">
    <property type="entry name" value="GGDEF"/>
    <property type="match status" value="1"/>
</dbReference>
<keyword evidence="2" id="KW-1133">Transmembrane helix</keyword>
<feature type="compositionally biased region" description="Polar residues" evidence="1">
    <location>
        <begin position="656"/>
        <end position="667"/>
    </location>
</feature>
<dbReference type="PANTHER" id="PTHR33121:SF79">
    <property type="entry name" value="CYCLIC DI-GMP PHOSPHODIESTERASE PDED-RELATED"/>
    <property type="match status" value="1"/>
</dbReference>
<dbReference type="NCBIfam" id="TIGR00254">
    <property type="entry name" value="GGDEF"/>
    <property type="match status" value="1"/>
</dbReference>
<dbReference type="SMART" id="SM00052">
    <property type="entry name" value="EAL"/>
    <property type="match status" value="1"/>
</dbReference>
<dbReference type="InterPro" id="IPR029787">
    <property type="entry name" value="Nucleotide_cyclase"/>
</dbReference>
<dbReference type="EMBL" id="FOMJ01000001">
    <property type="protein sequence ID" value="SFD03119.1"/>
    <property type="molecule type" value="Genomic_DNA"/>
</dbReference>
<dbReference type="PROSITE" id="PS50883">
    <property type="entry name" value="EAL"/>
    <property type="match status" value="1"/>
</dbReference>
<protein>
    <submittedName>
        <fullName evidence="5">Diguanylate cyclase (GGDEF) domain-containing protein</fullName>
    </submittedName>
</protein>
<dbReference type="SUPFAM" id="SSF55073">
    <property type="entry name" value="Nucleotide cyclase"/>
    <property type="match status" value="1"/>
</dbReference>
<feature type="region of interest" description="Disordered" evidence="1">
    <location>
        <begin position="648"/>
        <end position="667"/>
    </location>
</feature>
<evidence type="ECO:0000259" key="3">
    <source>
        <dbReference type="PROSITE" id="PS50883"/>
    </source>
</evidence>
<dbReference type="Gene3D" id="3.20.20.450">
    <property type="entry name" value="EAL domain"/>
    <property type="match status" value="1"/>
</dbReference>
<sequence length="667" mass="74087">MGRADVEDRIPRLHGRKRLTHYLVWMVPSALVVVTFAVVQHLFVQHVPLPDITPSIYLIPALVGSLFGLLMARSREMQRETRAMVALLDDRERRLEQLNTNLEGQVAARTRNLERQQALQRNLLDALPEIILLTDGSQPTEVNAAFFQLFPEYGDLEAFGADHGCISRLFEEEEDPTVLAPGDPDWVQRCADQPDRVHKAVLRRQDRRWVFDVNARALPSAEEGAYVVSLTDITALEQARERLQEASVALRHQLYIDDLTGLPNRARLLADLERTSDPVLLLLNIDNFREINDFFGHATGDAILREVAARLSASLPDGIGPLYRVGADEYALLYAGCGNHPPPERLAARLVDAVRATSFSGDTDVGVILGVTAGVVSGDQGLVEPFTAADLALKTARSRHLDWLPYSEGLETHREYGENIRRVQVLREALDAGRVEPAYQPILDLGSGHITHFECLARLHTADGRVILPGEFLPAAHTTRLYPRITLAMVDRACRDFAHRPEHFSLNLSMSDILDEATVEAILGTVERTGTGDRVVFEILESEGLSEPERFARFMERARALGCRFAIDDFGAGFANFEYITKLEVDLLKIDASLIRELDREPAARVVVDTIRSFAHRLGIETVAEFVHSTEVLEVVRGLGIDYAQGFHIGRPGSPPTGSADQPSRAG</sequence>
<dbReference type="Gene3D" id="3.30.450.20">
    <property type="entry name" value="PAS domain"/>
    <property type="match status" value="1"/>
</dbReference>
<dbReference type="GO" id="GO:0071111">
    <property type="term" value="F:cyclic-guanylate-specific phosphodiesterase activity"/>
    <property type="evidence" value="ECO:0007669"/>
    <property type="project" value="InterPro"/>
</dbReference>
<keyword evidence="6" id="KW-1185">Reference proteome</keyword>
<dbReference type="SUPFAM" id="SSF141868">
    <property type="entry name" value="EAL domain-like"/>
    <property type="match status" value="1"/>
</dbReference>
<dbReference type="Pfam" id="PF13188">
    <property type="entry name" value="PAS_8"/>
    <property type="match status" value="1"/>
</dbReference>
<dbReference type="Proteomes" id="UP000198611">
    <property type="component" value="Unassembled WGS sequence"/>
</dbReference>
<feature type="domain" description="EAL" evidence="3">
    <location>
        <begin position="419"/>
        <end position="666"/>
    </location>
</feature>
<keyword evidence="2" id="KW-0472">Membrane</keyword>
<evidence type="ECO:0000313" key="5">
    <source>
        <dbReference type="EMBL" id="SFD03119.1"/>
    </source>
</evidence>
<evidence type="ECO:0000259" key="4">
    <source>
        <dbReference type="PROSITE" id="PS50887"/>
    </source>
</evidence>
<reference evidence="5 6" key="1">
    <citation type="submission" date="2016-10" db="EMBL/GenBank/DDBJ databases">
        <authorList>
            <person name="de Groot N.N."/>
        </authorList>
    </citation>
    <scope>NUCLEOTIDE SEQUENCE [LARGE SCALE GENOMIC DNA]</scope>
    <source>
        <strain evidence="5 6">HL3</strain>
    </source>
</reference>